<organism evidence="1 2">
    <name type="scientific">Streptomyces brasiliensis</name>
    <dbReference type="NCBI Taxonomy" id="1954"/>
    <lineage>
        <taxon>Bacteria</taxon>
        <taxon>Bacillati</taxon>
        <taxon>Actinomycetota</taxon>
        <taxon>Actinomycetes</taxon>
        <taxon>Kitasatosporales</taxon>
        <taxon>Streptomycetaceae</taxon>
        <taxon>Streptomyces</taxon>
    </lineage>
</organism>
<keyword evidence="2" id="KW-1185">Reference proteome</keyword>
<name>A0A917UMX6_9ACTN</name>
<dbReference type="EMBL" id="BMQA01000114">
    <property type="protein sequence ID" value="GGJ69647.1"/>
    <property type="molecule type" value="Genomic_DNA"/>
</dbReference>
<proteinExistence type="predicted"/>
<dbReference type="AlphaFoldDB" id="A0A917UMX6"/>
<gene>
    <name evidence="1" type="ORF">GCM10010121_095430</name>
</gene>
<dbReference type="Proteomes" id="UP000657574">
    <property type="component" value="Unassembled WGS sequence"/>
</dbReference>
<evidence type="ECO:0000313" key="2">
    <source>
        <dbReference type="Proteomes" id="UP000657574"/>
    </source>
</evidence>
<reference evidence="1" key="2">
    <citation type="submission" date="2020-09" db="EMBL/GenBank/DDBJ databases">
        <authorList>
            <person name="Sun Q."/>
            <person name="Ohkuma M."/>
        </authorList>
    </citation>
    <scope>NUCLEOTIDE SEQUENCE</scope>
    <source>
        <strain evidence="1">JCM 3086</strain>
    </source>
</reference>
<protein>
    <submittedName>
        <fullName evidence="1">Uncharacterized protein</fullName>
    </submittedName>
</protein>
<reference evidence="1" key="1">
    <citation type="journal article" date="2014" name="Int. J. Syst. Evol. Microbiol.">
        <title>Complete genome sequence of Corynebacterium casei LMG S-19264T (=DSM 44701T), isolated from a smear-ripened cheese.</title>
        <authorList>
            <consortium name="US DOE Joint Genome Institute (JGI-PGF)"/>
            <person name="Walter F."/>
            <person name="Albersmeier A."/>
            <person name="Kalinowski J."/>
            <person name="Ruckert C."/>
        </authorList>
    </citation>
    <scope>NUCLEOTIDE SEQUENCE</scope>
    <source>
        <strain evidence="1">JCM 3086</strain>
    </source>
</reference>
<comment type="caution">
    <text evidence="1">The sequence shown here is derived from an EMBL/GenBank/DDBJ whole genome shotgun (WGS) entry which is preliminary data.</text>
</comment>
<accession>A0A917UMX6</accession>
<sequence length="89" mass="9494">MPGLHDEDTDQAAIKPQLHDRITTVLLMTPRADAAEHGPSTPHGKGGHTYDGRCALCTGDTDALTEALLHAFTATVLPPEPNTRLRALT</sequence>
<evidence type="ECO:0000313" key="1">
    <source>
        <dbReference type="EMBL" id="GGJ69647.1"/>
    </source>
</evidence>